<dbReference type="GO" id="GO:0006606">
    <property type="term" value="P:protein import into nucleus"/>
    <property type="evidence" value="ECO:0007669"/>
    <property type="project" value="InterPro"/>
</dbReference>
<feature type="compositionally biased region" description="Acidic residues" evidence="2">
    <location>
        <begin position="1914"/>
        <end position="1927"/>
    </location>
</feature>
<feature type="compositionally biased region" description="Basic and acidic residues" evidence="2">
    <location>
        <begin position="1742"/>
        <end position="1751"/>
    </location>
</feature>
<feature type="coiled-coil region" evidence="1">
    <location>
        <begin position="200"/>
        <end position="248"/>
    </location>
</feature>
<dbReference type="GO" id="GO:0017056">
    <property type="term" value="F:structural constituent of nuclear pore"/>
    <property type="evidence" value="ECO:0007669"/>
    <property type="project" value="TreeGrafter"/>
</dbReference>
<feature type="compositionally biased region" description="Polar residues" evidence="2">
    <location>
        <begin position="1858"/>
        <end position="1868"/>
    </location>
</feature>
<feature type="domain" description="Nucleoprotein TPR/MLP1-2" evidence="3">
    <location>
        <begin position="980"/>
        <end position="1107"/>
    </location>
</feature>
<feature type="coiled-coil region" evidence="1">
    <location>
        <begin position="792"/>
        <end position="948"/>
    </location>
</feature>
<feature type="coiled-coil region" evidence="1">
    <location>
        <begin position="281"/>
        <end position="352"/>
    </location>
</feature>
<feature type="region of interest" description="Disordered" evidence="2">
    <location>
        <begin position="1"/>
        <end position="21"/>
    </location>
</feature>
<feature type="coiled-coil region" evidence="1">
    <location>
        <begin position="451"/>
        <end position="557"/>
    </location>
</feature>
<sequence length="1927" mass="215268">MSGQNPTDPQQQGEGTSAATSAIAQANALNANLLASQAERSYANLESKNQELTEKCQSHQTTIASLNDKILELQQELKIKSEESDKLQGKSKENAKRLETSQERERDANERMARIDVEADSLRQEISRLNAKNSALAAQITELESSTTLTSSSTAPLQFENTRLKTELASLNSHVQWLESELNTRSEQVSQDKIKNAKLIQSQRQELNEMKCDYDEVLSTVSTLSMQNESYRLRLENSQRLLLEKEQDHNDILHELRLEAQSERRLVALHKENTARVEERYNDAVREIKSIKALAAAAEKDREEDILLIRNDVEKEFVKNVEEVEKEAQKKIMDIQKQLDDVIMEKNQLEDTFMRGNTATLTDGQNQGQILQLTEGEPMTLTKLYEKLADAKDEARKERAEKKRLELYLERVQKEVESAAPRQRQERKEYELAMTQNQEMHSRLNEAWEESNTVRRELQQVQRELTDTSRECHELRLENKDLAQQVQTLLQKSLNGEDLAAEIQDQNNRLLKEHHRMSTTISELQEKLDSDNIQQKLEELEAIKEERENQARLVTNIVQQRDLYRALLNKNDQALLTEYGADGAIVAAKDQIEKYTAVEAKNRNLEDSMAELNADLVSMTNIKTGLEERLARLDAHSNELSVANTRLQGELSSAFAAVARSKATAEYHVEKVTRIEDALENARSELSRTNEEKRSLQRVNEELQSALSTSRGERSSLEEQLRQANVQVRLATSNIQTLKEAEARLNAENASLRSELSRHVALHESMQKIEASLSTSDDTLRQKYEDDIAQLASTLSTEKSDLKMQIEKLQNLVEDANLRVQAAEKEKEQALLKASESKDSLIRAIEERKTVDDKIKSLESDLNAAKIKLGEANVDKSEQEKFEDLQNELASVKAELDAANKKIIDYKSMAQTSEETLTSANTASQEIKKAALDQIKQLQSELKIATETGKMRQDALEALSSDLSTSRSEQEKVTDELKAQIEVFKTEVRDAKVSHETSEKQKSNAVQELKLYKDEAQSAKDNYERELALHADARKELQTVRERLEEESRLLQVTKSKLDNFDSEFASERSAWEETKKRMAEAQESVEKRLHDAQEQNKILHNQLASLNDNIAQIQAKKVDAAVDSSADGGEAESVFAKQISELRDVIRFQRQEKEVLETQLDSARRNSERERAAAEIAKKSLEQLRREVDLLQKESGKDIVEDSGVALKLKEADEQLVLLRESNKLLRNETEQLQKALKVSKTEAEEANHALEPSSEKCRALEVDKSALEAQKESLMKEVDTWKERVQGLVKKFNQVDPEEHAAALRSIEESKKNYAKLQAEKVKAENDTTNAKALVSRLNKEMAKQKSLLESMKSALIKANEEKEKLQKDTGSMDKARKDIEEMKSAKEKAESDLKTAKAENDRHTSRLENLKNILMKNKQKMKEAHSTMEQAVKKEKEMAKQLEDEKKAHEITKSQFASTTTNEQKEDVEMATEQSTDNSTAKEIDATKTEPSTSKPSVSAESLLPESSSGKNNDKKEQNVTAKTSSQQEEAKASTVKKEESSTSEAAAKKEKEDKLRERLRSKAKAQQDTSITEKKEVATPAPAKTEESTTKAPTKKMDSLREKLMKRKRELAKKLESPAAKRIASTSSESVENKSTDTGEETKTVASEEAKEASKESKAVAPEEAKEATKDSKAVAPEEAKEATKDSKAVAPEEAKEATKDSKAVAPEETKEVENEKQEGAEALLAFAEQQVKPSSQETKEDGDKKPTFGGLNANAKPFSMFGSGGNAPFGSGTATFGSSTTQSSPGFGSISASSNTPAFGSSNKAEPASGLSGGAFLNLKPPGSSTSTPFVFGSSSSITLPTPSKDKLPIDQQPFTGFQSKPFGSSPFGSAPVSGAQKATPLFGSVGKKRSLEGNGEESSTKLAKVDEEPVEEDDANEQSES</sequence>
<feature type="compositionally biased region" description="Basic and acidic residues" evidence="2">
    <location>
        <begin position="1423"/>
        <end position="1455"/>
    </location>
</feature>
<feature type="compositionally biased region" description="Basic and acidic residues" evidence="2">
    <location>
        <begin position="1362"/>
        <end position="1412"/>
    </location>
</feature>
<evidence type="ECO:0000256" key="2">
    <source>
        <dbReference type="SAM" id="MobiDB-lite"/>
    </source>
</evidence>
<organism evidence="4 5">
    <name type="scientific">Chaetoceros tenuissimus</name>
    <dbReference type="NCBI Taxonomy" id="426638"/>
    <lineage>
        <taxon>Eukaryota</taxon>
        <taxon>Sar</taxon>
        <taxon>Stramenopiles</taxon>
        <taxon>Ochrophyta</taxon>
        <taxon>Bacillariophyta</taxon>
        <taxon>Coscinodiscophyceae</taxon>
        <taxon>Chaetocerotophycidae</taxon>
        <taxon>Chaetocerotales</taxon>
        <taxon>Chaetocerotaceae</taxon>
        <taxon>Chaetoceros</taxon>
    </lineage>
</organism>
<dbReference type="PANTHER" id="PTHR18898:SF2">
    <property type="entry name" value="NUCLEOPROTEIN TPR"/>
    <property type="match status" value="1"/>
</dbReference>
<feature type="compositionally biased region" description="Basic and acidic residues" evidence="2">
    <location>
        <begin position="1588"/>
        <end position="1607"/>
    </location>
</feature>
<dbReference type="Pfam" id="PF07926">
    <property type="entry name" value="TPR_MLP1_2"/>
    <property type="match status" value="1"/>
</dbReference>
<feature type="compositionally biased region" description="Basic and acidic residues" evidence="2">
    <location>
        <begin position="684"/>
        <end position="701"/>
    </location>
</feature>
<dbReference type="GO" id="GO:0005643">
    <property type="term" value="C:nuclear pore"/>
    <property type="evidence" value="ECO:0007669"/>
    <property type="project" value="TreeGrafter"/>
</dbReference>
<keyword evidence="1" id="KW-0175">Coiled coil</keyword>
<protein>
    <recommendedName>
        <fullName evidence="3">Nucleoprotein TPR/MLP1-2 domain-containing protein</fullName>
    </recommendedName>
</protein>
<accession>A0AAD3CM01</accession>
<proteinExistence type="predicted"/>
<comment type="caution">
    <text evidence="4">The sequence shown here is derived from an EMBL/GenBank/DDBJ whole genome shotgun (WGS) entry which is preliminary data.</text>
</comment>
<feature type="compositionally biased region" description="Polar residues" evidence="2">
    <location>
        <begin position="1522"/>
        <end position="1531"/>
    </location>
</feature>
<dbReference type="InterPro" id="IPR012929">
    <property type="entry name" value="Nucleoprot-TPR/MLP1-2_dom"/>
</dbReference>
<evidence type="ECO:0000313" key="4">
    <source>
        <dbReference type="EMBL" id="GFH48507.1"/>
    </source>
</evidence>
<evidence type="ECO:0000256" key="1">
    <source>
        <dbReference type="SAM" id="Coils"/>
    </source>
</evidence>
<dbReference type="GO" id="GO:0006406">
    <property type="term" value="P:mRNA export from nucleus"/>
    <property type="evidence" value="ECO:0007669"/>
    <property type="project" value="TreeGrafter"/>
</dbReference>
<feature type="compositionally biased region" description="Polar residues" evidence="2">
    <location>
        <begin position="1828"/>
        <end position="1847"/>
    </location>
</feature>
<feature type="coiled-coil region" evidence="1">
    <location>
        <begin position="588"/>
        <end position="629"/>
    </location>
</feature>
<feature type="compositionally biased region" description="Polar residues" evidence="2">
    <location>
        <begin position="1456"/>
        <end position="1465"/>
    </location>
</feature>
<reference evidence="4 5" key="1">
    <citation type="journal article" date="2021" name="Sci. Rep.">
        <title>The genome of the diatom Chaetoceros tenuissimus carries an ancient integrated fragment of an extant virus.</title>
        <authorList>
            <person name="Hongo Y."/>
            <person name="Kimura K."/>
            <person name="Takaki Y."/>
            <person name="Yoshida Y."/>
            <person name="Baba S."/>
            <person name="Kobayashi G."/>
            <person name="Nagasaki K."/>
            <person name="Hano T."/>
            <person name="Tomaru Y."/>
        </authorList>
    </citation>
    <scope>NUCLEOTIDE SEQUENCE [LARGE SCALE GENOMIC DNA]</scope>
    <source>
        <strain evidence="4 5">NIES-3715</strain>
    </source>
</reference>
<gene>
    <name evidence="4" type="ORF">CTEN210_04983</name>
</gene>
<dbReference type="Proteomes" id="UP001054902">
    <property type="component" value="Unassembled WGS sequence"/>
</dbReference>
<feature type="compositionally biased region" description="Basic and acidic residues" evidence="2">
    <location>
        <begin position="1532"/>
        <end position="1564"/>
    </location>
</feature>
<dbReference type="InterPro" id="IPR003903">
    <property type="entry name" value="UIM_dom"/>
</dbReference>
<feature type="region of interest" description="Disordered" evidence="2">
    <location>
        <begin position="82"/>
        <end position="111"/>
    </location>
</feature>
<name>A0AAD3CM01_9STRA</name>
<feature type="region of interest" description="Disordered" evidence="2">
    <location>
        <begin position="1362"/>
        <end position="1927"/>
    </location>
</feature>
<feature type="region of interest" description="Disordered" evidence="2">
    <location>
        <begin position="684"/>
        <end position="716"/>
    </location>
</feature>
<evidence type="ECO:0000259" key="3">
    <source>
        <dbReference type="Pfam" id="PF07926"/>
    </source>
</evidence>
<dbReference type="PANTHER" id="PTHR18898">
    <property type="entry name" value="NUCLEOPROTEIN TPR-RELATED"/>
    <property type="match status" value="1"/>
</dbReference>
<feature type="compositionally biased region" description="Polar residues" evidence="2">
    <location>
        <begin position="1"/>
        <end position="15"/>
    </location>
</feature>
<feature type="coiled-coil region" evidence="1">
    <location>
        <begin position="381"/>
        <end position="415"/>
    </location>
</feature>
<evidence type="ECO:0000313" key="5">
    <source>
        <dbReference type="Proteomes" id="UP001054902"/>
    </source>
</evidence>
<feature type="compositionally biased region" description="Low complexity" evidence="2">
    <location>
        <begin position="1775"/>
        <end position="1799"/>
    </location>
</feature>
<feature type="compositionally biased region" description="Polar residues" evidence="2">
    <location>
        <begin position="1492"/>
        <end position="1514"/>
    </location>
</feature>
<feature type="compositionally biased region" description="Basic and acidic residues" evidence="2">
    <location>
        <begin position="1635"/>
        <end position="1724"/>
    </location>
</feature>
<dbReference type="PROSITE" id="PS50330">
    <property type="entry name" value="UIM"/>
    <property type="match status" value="1"/>
</dbReference>
<dbReference type="EMBL" id="BLLK01000028">
    <property type="protein sequence ID" value="GFH48507.1"/>
    <property type="molecule type" value="Genomic_DNA"/>
</dbReference>
<keyword evidence="5" id="KW-1185">Reference proteome</keyword>
<feature type="compositionally biased region" description="Polar residues" evidence="2">
    <location>
        <begin position="1800"/>
        <end position="1809"/>
    </location>
</feature>